<keyword evidence="3" id="KW-1185">Reference proteome</keyword>
<name>C8X4Y7_DESRD</name>
<gene>
    <name evidence="2" type="ordered locus">Dret_2200</name>
</gene>
<evidence type="ECO:0000313" key="3">
    <source>
        <dbReference type="Proteomes" id="UP000001052"/>
    </source>
</evidence>
<reference evidence="3" key="1">
    <citation type="submission" date="2009-09" db="EMBL/GenBank/DDBJ databases">
        <title>The complete chromosome of Desulfohalobium retbaense DSM 5692.</title>
        <authorList>
            <consortium name="US DOE Joint Genome Institute (JGI-PGF)"/>
            <person name="Lucas S."/>
            <person name="Copeland A."/>
            <person name="Lapidus A."/>
            <person name="Glavina del Rio T."/>
            <person name="Dalin E."/>
            <person name="Tice H."/>
            <person name="Bruce D."/>
            <person name="Goodwin L."/>
            <person name="Pitluck S."/>
            <person name="Kyrpides N."/>
            <person name="Mavromatis K."/>
            <person name="Ivanova N."/>
            <person name="Mikhailova N."/>
            <person name="Munk A.C."/>
            <person name="Brettin T."/>
            <person name="Detter J.C."/>
            <person name="Han C."/>
            <person name="Tapia R."/>
            <person name="Larimer F."/>
            <person name="Land M."/>
            <person name="Hauser L."/>
            <person name="Markowitz V."/>
            <person name="Cheng J.-F."/>
            <person name="Hugenholtz P."/>
            <person name="Woyke T."/>
            <person name="Wu D."/>
            <person name="Spring S."/>
            <person name="Klenk H.-P."/>
            <person name="Eisen J.A."/>
        </authorList>
    </citation>
    <scope>NUCLEOTIDE SEQUENCE [LARGE SCALE GENOMIC DNA]</scope>
    <source>
        <strain evidence="3">DSM 5692</strain>
    </source>
</reference>
<feature type="chain" id="PRO_5002992821" evidence="1">
    <location>
        <begin position="35"/>
        <end position="180"/>
    </location>
</feature>
<dbReference type="Pfam" id="PF04351">
    <property type="entry name" value="PilP"/>
    <property type="match status" value="1"/>
</dbReference>
<feature type="signal peptide" evidence="1">
    <location>
        <begin position="1"/>
        <end position="34"/>
    </location>
</feature>
<dbReference type="HOGENOM" id="CLU_1480042_0_0_7"/>
<dbReference type="InterPro" id="IPR007446">
    <property type="entry name" value="PilP"/>
</dbReference>
<evidence type="ECO:0000256" key="1">
    <source>
        <dbReference type="SAM" id="SignalP"/>
    </source>
</evidence>
<accession>C8X4Y7</accession>
<keyword evidence="1" id="KW-0732">Signal</keyword>
<dbReference type="KEGG" id="drt:Dret_2200"/>
<protein>
    <submittedName>
        <fullName evidence="2">PilP</fullName>
    </submittedName>
</protein>
<evidence type="ECO:0000313" key="2">
    <source>
        <dbReference type="EMBL" id="ACV69484.1"/>
    </source>
</evidence>
<dbReference type="eggNOG" id="COG3168">
    <property type="taxonomic scope" value="Bacteria"/>
</dbReference>
<organism evidence="2 3">
    <name type="scientific">Desulfohalobium retbaense (strain ATCC 49708 / DSM 5692 / JCM 16813 / HR100)</name>
    <dbReference type="NCBI Taxonomy" id="485915"/>
    <lineage>
        <taxon>Bacteria</taxon>
        <taxon>Pseudomonadati</taxon>
        <taxon>Thermodesulfobacteriota</taxon>
        <taxon>Desulfovibrionia</taxon>
        <taxon>Desulfovibrionales</taxon>
        <taxon>Desulfohalobiaceae</taxon>
        <taxon>Desulfohalobium</taxon>
    </lineage>
</organism>
<sequence length="180" mass="19411">MKVLQNLPCRRWPRWGLIGLSGAVSLVLAFPAVAAEIAEGQDPPGWLEPQTPVYDATGKADPFQSFVRQEEAQVQGPQRAEPQRPLTPLEKVAVSQLRLVGVIVRPGAGETPLAMVELPDGKGFLVRPGTRIGRNQGEVVAITSKAIMVQETVVDVFGEEKERTVTLKLHPSSGENDGST</sequence>
<dbReference type="Proteomes" id="UP000001052">
    <property type="component" value="Chromosome"/>
</dbReference>
<dbReference type="STRING" id="485915.Dret_2200"/>
<dbReference type="RefSeq" id="WP_015752625.1">
    <property type="nucleotide sequence ID" value="NC_013223.1"/>
</dbReference>
<dbReference type="EMBL" id="CP001734">
    <property type="protein sequence ID" value="ACV69484.1"/>
    <property type="molecule type" value="Genomic_DNA"/>
</dbReference>
<reference evidence="2 3" key="2">
    <citation type="journal article" date="2010" name="Stand. Genomic Sci.">
        <title>Complete genome sequence of Desulfohalobium retbaense type strain (HR(100)).</title>
        <authorList>
            <person name="Spring S."/>
            <person name="Nolan M."/>
            <person name="Lapidus A."/>
            <person name="Glavina Del Rio T."/>
            <person name="Copeland A."/>
            <person name="Tice H."/>
            <person name="Cheng J.F."/>
            <person name="Lucas S."/>
            <person name="Land M."/>
            <person name="Chen F."/>
            <person name="Bruce D."/>
            <person name="Goodwin L."/>
            <person name="Pitluck S."/>
            <person name="Ivanova N."/>
            <person name="Mavromatis K."/>
            <person name="Mikhailova N."/>
            <person name="Pati A."/>
            <person name="Chen A."/>
            <person name="Palaniappan K."/>
            <person name="Hauser L."/>
            <person name="Chang Y.J."/>
            <person name="Jeffries C.D."/>
            <person name="Munk C."/>
            <person name="Kiss H."/>
            <person name="Chain P."/>
            <person name="Han C."/>
            <person name="Brettin T."/>
            <person name="Detter J.C."/>
            <person name="Schuler E."/>
            <person name="Goker M."/>
            <person name="Rohde M."/>
            <person name="Bristow J."/>
            <person name="Eisen J.A."/>
            <person name="Markowitz V."/>
            <person name="Hugenholtz P."/>
            <person name="Kyrpides N.C."/>
            <person name="Klenk H.P."/>
        </authorList>
    </citation>
    <scope>NUCLEOTIDE SEQUENCE [LARGE SCALE GENOMIC DNA]</scope>
    <source>
        <strain evidence="2 3">DSM 5692</strain>
    </source>
</reference>
<proteinExistence type="predicted"/>
<dbReference type="AlphaFoldDB" id="C8X4Y7"/>
<dbReference type="Gene3D" id="2.30.30.830">
    <property type="match status" value="1"/>
</dbReference>
<dbReference type="OrthoDB" id="9788988at2"/>